<evidence type="ECO:0000256" key="5">
    <source>
        <dbReference type="HAMAP-Rule" id="MF_00844"/>
    </source>
</evidence>
<feature type="domain" description="NFACT RNA-binding" evidence="7">
    <location>
        <begin position="451"/>
        <end position="539"/>
    </location>
</feature>
<dbReference type="GO" id="GO:1990112">
    <property type="term" value="C:RQC complex"/>
    <property type="evidence" value="ECO:0007669"/>
    <property type="project" value="TreeGrafter"/>
</dbReference>
<keyword evidence="2 5" id="KW-0699">rRNA-binding</keyword>
<dbReference type="GO" id="GO:0019843">
    <property type="term" value="F:rRNA binding"/>
    <property type="evidence" value="ECO:0007669"/>
    <property type="project" value="UniProtKB-UniRule"/>
</dbReference>
<dbReference type="RefSeq" id="WP_036832106.1">
    <property type="nucleotide sequence ID" value="NZ_AVPG01000002.1"/>
</dbReference>
<evidence type="ECO:0000256" key="2">
    <source>
        <dbReference type="ARBA" id="ARBA00022730"/>
    </source>
</evidence>
<keyword evidence="4 5" id="KW-0648">Protein biosynthesis</keyword>
<evidence type="ECO:0000256" key="4">
    <source>
        <dbReference type="ARBA" id="ARBA00022917"/>
    </source>
</evidence>
<evidence type="ECO:0000256" key="1">
    <source>
        <dbReference type="ARBA" id="ARBA00022555"/>
    </source>
</evidence>
<keyword evidence="5" id="KW-0175">Coiled coil</keyword>
<evidence type="ECO:0000256" key="3">
    <source>
        <dbReference type="ARBA" id="ARBA00022884"/>
    </source>
</evidence>
<gene>
    <name evidence="5" type="primary">rqcH</name>
    <name evidence="8" type="ORF">N784_07520</name>
</gene>
<dbReference type="Pfam" id="PF05833">
    <property type="entry name" value="NFACT_N"/>
    <property type="match status" value="1"/>
</dbReference>
<sequence>MSFDGVVTRAISHELHEQITPGRIMKIYQPTQTELIFTVRSKGQNYSLLLSAHPSYARVHLTEEKFKNPKEAPMFCMLLRKHLTGGFLEAIEQEEMERLIRFRIRSKDEIGDETTKTLVIEIMGKHSNIILVDDERDRILDCIKHVSTAHNRHRTLLPGHTYVLPPNQGKDNPLTIDGQTLIRKLDFNKGKLDKQIMDICQGFSPMIAHEIVHRAGLGAIDRYKEAFEAMQQRILQNDYEPTIYTGIKEHFYVVDLQSKDAKKEPFSTVNEMLECFYSGKAERDRVKQRAGDLTRFLKNEHNKNVRKMKKHQETLKKAEKAEYYQKQGELLTAHMHLITKGDENVTVIDYYDPEQQQVTIGLNPNKTPSENAQSYFQMYNKLKNSKRYVQQEMKKAEAEMSYLEQLMQQIETAREEDIEEIRDELQEEGYLKARNQQKKKKKAQKPQPDTYVSSDGTTVLVGKNNKQNEYVTNRLARRDEIWLHTKDIPGSHVVIRSDDPSEETLQEAAILAAYFSKSRASSTVPVDYTRIRHVKKPSGAKPGFVTYDNQKTLFVTPDEHFIQTLKENTKVD</sequence>
<feature type="coiled-coil region" evidence="5">
    <location>
        <begin position="379"/>
        <end position="427"/>
    </location>
</feature>
<keyword evidence="1 5" id="KW-0820">tRNA-binding</keyword>
<name>A0A0A5G926_9BACI</name>
<dbReference type="GO" id="GO:0000049">
    <property type="term" value="F:tRNA binding"/>
    <property type="evidence" value="ECO:0007669"/>
    <property type="project" value="UniProtKB-UniRule"/>
</dbReference>
<dbReference type="STRING" id="1385512.N784_07520"/>
<dbReference type="PANTHER" id="PTHR15239:SF6">
    <property type="entry name" value="RIBOSOME QUALITY CONTROL COMPLEX SUBUNIT NEMF"/>
    <property type="match status" value="1"/>
</dbReference>
<comment type="subunit">
    <text evidence="5">Associates with stalled 50S ribosomal subunits. Binds to RqcP.</text>
</comment>
<dbReference type="OrthoDB" id="9766163at2"/>
<dbReference type="GO" id="GO:0072344">
    <property type="term" value="P:rescue of stalled ribosome"/>
    <property type="evidence" value="ECO:0007669"/>
    <property type="project" value="UniProtKB-UniRule"/>
</dbReference>
<dbReference type="eggNOG" id="COG1293">
    <property type="taxonomic scope" value="Bacteria"/>
</dbReference>
<accession>A0A0A5G926</accession>
<reference evidence="8 9" key="1">
    <citation type="submission" date="2013-08" db="EMBL/GenBank/DDBJ databases">
        <authorList>
            <person name="Huang J."/>
            <person name="Wang G."/>
        </authorList>
    </citation>
    <scope>NUCLEOTIDE SEQUENCE [LARGE SCALE GENOMIC DNA]</scope>
    <source>
        <strain evidence="8 9">JSM 072002</strain>
    </source>
</reference>
<evidence type="ECO:0000313" key="9">
    <source>
        <dbReference type="Proteomes" id="UP000030401"/>
    </source>
</evidence>
<dbReference type="Proteomes" id="UP000030401">
    <property type="component" value="Unassembled WGS sequence"/>
</dbReference>
<dbReference type="GO" id="GO:0043023">
    <property type="term" value="F:ribosomal large subunit binding"/>
    <property type="evidence" value="ECO:0007669"/>
    <property type="project" value="UniProtKB-UniRule"/>
</dbReference>
<dbReference type="InterPro" id="IPR051608">
    <property type="entry name" value="RQC_Subunit_NEMF"/>
</dbReference>
<keyword evidence="9" id="KW-1185">Reference proteome</keyword>
<comment type="caution">
    <text evidence="8">The sequence shown here is derived from an EMBL/GenBank/DDBJ whole genome shotgun (WGS) entry which is preliminary data.</text>
</comment>
<dbReference type="Pfam" id="PF05670">
    <property type="entry name" value="NFACT-R_1"/>
    <property type="match status" value="1"/>
</dbReference>
<feature type="compositionally biased region" description="Basic residues" evidence="6">
    <location>
        <begin position="435"/>
        <end position="444"/>
    </location>
</feature>
<dbReference type="Gene3D" id="2.30.310.10">
    <property type="entry name" value="ibrinogen binding protein from staphylococcus aureus domain"/>
    <property type="match status" value="1"/>
</dbReference>
<organism evidence="8 9">
    <name type="scientific">Pontibacillus litoralis JSM 072002</name>
    <dbReference type="NCBI Taxonomy" id="1385512"/>
    <lineage>
        <taxon>Bacteria</taxon>
        <taxon>Bacillati</taxon>
        <taxon>Bacillota</taxon>
        <taxon>Bacilli</taxon>
        <taxon>Bacillales</taxon>
        <taxon>Bacillaceae</taxon>
        <taxon>Pontibacillus</taxon>
    </lineage>
</organism>
<dbReference type="EMBL" id="AVPG01000002">
    <property type="protein sequence ID" value="KGX88509.1"/>
    <property type="molecule type" value="Genomic_DNA"/>
</dbReference>
<evidence type="ECO:0000313" key="8">
    <source>
        <dbReference type="EMBL" id="KGX88509.1"/>
    </source>
</evidence>
<dbReference type="FunFam" id="2.30.310.10:FF:000004">
    <property type="entry name" value="Fibronectin-binding protein A"/>
    <property type="match status" value="1"/>
</dbReference>
<evidence type="ECO:0000259" key="7">
    <source>
        <dbReference type="Pfam" id="PF05670"/>
    </source>
</evidence>
<keyword evidence="3 5" id="KW-0694">RNA-binding</keyword>
<dbReference type="InterPro" id="IPR008532">
    <property type="entry name" value="NFACT_RNA-bd"/>
</dbReference>
<protein>
    <recommendedName>
        <fullName evidence="5">Rqc2 homolog RqcH</fullName>
        <shortName evidence="5">RqcH</shortName>
    </recommendedName>
</protein>
<dbReference type="PANTHER" id="PTHR15239">
    <property type="entry name" value="NUCLEAR EXPORT MEDIATOR FACTOR NEMF"/>
    <property type="match status" value="1"/>
</dbReference>
<proteinExistence type="inferred from homology"/>
<comment type="function">
    <text evidence="5">Key component of the ribosome quality control system (RQC), a ribosome-associated complex that mediates the extraction of incompletely synthesized nascent chains from stalled ribosomes and their subsequent degradation. RqcH recruits Ala-charged tRNA, and with RqcP directs the elongation of stalled nascent chains on 50S ribosomal subunits, leading to non-templated C-terminal alanine extensions (Ala tail). The Ala tail promotes nascent chain degradation. May add between 1 and at least 8 Ala residues. Binds to stalled 50S ribosomal subunits.</text>
</comment>
<dbReference type="HAMAP" id="MF_00844_B">
    <property type="entry name" value="RqcH_B"/>
    <property type="match status" value="1"/>
</dbReference>
<dbReference type="Gene3D" id="3.40.970.40">
    <property type="entry name" value="fibrinogen binding protein from staphylococcus aureus domain like"/>
    <property type="match status" value="1"/>
</dbReference>
<dbReference type="Gene3D" id="1.10.8.50">
    <property type="match status" value="1"/>
</dbReference>
<dbReference type="InterPro" id="IPR043682">
    <property type="entry name" value="RqcH_bacterial"/>
</dbReference>
<feature type="region of interest" description="Disordered" evidence="6">
    <location>
        <begin position="434"/>
        <end position="458"/>
    </location>
</feature>
<dbReference type="AlphaFoldDB" id="A0A0A5G926"/>
<comment type="similarity">
    <text evidence="5">Belongs to the NEMF family.</text>
</comment>
<evidence type="ECO:0000256" key="6">
    <source>
        <dbReference type="SAM" id="MobiDB-lite"/>
    </source>
</evidence>